<name>A0A2S7X305_9GAMM</name>
<dbReference type="Pfam" id="PF02486">
    <property type="entry name" value="Rep_trans"/>
    <property type="match status" value="1"/>
</dbReference>
<comment type="caution">
    <text evidence="2">The sequence shown here is derived from an EMBL/GenBank/DDBJ whole genome shotgun (WGS) entry which is preliminary data.</text>
</comment>
<reference evidence="2 3" key="1">
    <citation type="submission" date="2016-12" db="EMBL/GenBank/DDBJ databases">
        <title>Diversity of luminous bacteria.</title>
        <authorList>
            <person name="Yoshizawa S."/>
            <person name="Kogure K."/>
        </authorList>
    </citation>
    <scope>NUCLEOTIDE SEQUENCE [LARGE SCALE GENOMIC DNA]</scope>
    <source>
        <strain evidence="2 3">ATCC 33715</strain>
    </source>
</reference>
<evidence type="ECO:0000259" key="1">
    <source>
        <dbReference type="Pfam" id="PF02486"/>
    </source>
</evidence>
<evidence type="ECO:0000313" key="3">
    <source>
        <dbReference type="Proteomes" id="UP000239263"/>
    </source>
</evidence>
<gene>
    <name evidence="2" type="ORF">BTO22_13970</name>
</gene>
<dbReference type="InterPro" id="IPR003491">
    <property type="entry name" value="REP-like_C"/>
</dbReference>
<dbReference type="EMBL" id="MSCO01000002">
    <property type="protein sequence ID" value="PQJ84617.1"/>
    <property type="molecule type" value="Genomic_DNA"/>
</dbReference>
<organism evidence="2 3">
    <name type="scientific">Aliivibrio sifiae</name>
    <dbReference type="NCBI Taxonomy" id="566293"/>
    <lineage>
        <taxon>Bacteria</taxon>
        <taxon>Pseudomonadati</taxon>
        <taxon>Pseudomonadota</taxon>
        <taxon>Gammaproteobacteria</taxon>
        <taxon>Vibrionales</taxon>
        <taxon>Vibrionaceae</taxon>
        <taxon>Aliivibrio</taxon>
    </lineage>
</organism>
<feature type="domain" description="Replication initiation protein-like C-terminal" evidence="1">
    <location>
        <begin position="161"/>
        <end position="263"/>
    </location>
</feature>
<sequence>MQSDFKQLANEARPVKIDHLAFSFPYSALRHLDKTDDKDFYSLQFPEYKAPTAQGPEAEEKAITSYKNKVRKVLAHRFDEFMFKAFGFRISKMRGRGLHGYEDSMTIFDSTGTVDCGLIGIGGNQDTVFVQINGTGCKHLFSHTTPQKIHWYLSNIIGINRLARLDLCVDDYSGVFDCQYAEKCFYEGAFRTAPQGRGPTMVPHKRVSQTGELSEEATLVGSRKSTVYWRVYNKKLEQHITDPNVVWYRNEVELKKCNIDLLASPAAAFSGLCDFSASIEPTEGLKIELTKKCVGLEFFGRIAWVRRQCGVALAEVIAMCDGDLGEAFGMLVPHKHRREGFTAMGVPDSYQHMMNKIMNSKLEC</sequence>
<accession>A0A2S7X305</accession>
<evidence type="ECO:0000313" key="2">
    <source>
        <dbReference type="EMBL" id="PQJ84617.1"/>
    </source>
</evidence>
<protein>
    <submittedName>
        <fullName evidence="2">Replication initiation factor family protein</fullName>
    </submittedName>
</protein>
<dbReference type="GO" id="GO:0003743">
    <property type="term" value="F:translation initiation factor activity"/>
    <property type="evidence" value="ECO:0007669"/>
    <property type="project" value="UniProtKB-KW"/>
</dbReference>
<proteinExistence type="predicted"/>
<dbReference type="AlphaFoldDB" id="A0A2S7X305"/>
<dbReference type="RefSeq" id="WP_061030442.1">
    <property type="nucleotide sequence ID" value="NZ_CAWNRT010000002.1"/>
</dbReference>
<dbReference type="Proteomes" id="UP000239263">
    <property type="component" value="Unassembled WGS sequence"/>
</dbReference>
<keyword evidence="2" id="KW-0396">Initiation factor</keyword>
<dbReference type="OrthoDB" id="341658at2"/>
<keyword evidence="2" id="KW-0648">Protein biosynthesis</keyword>